<evidence type="ECO:0000256" key="4">
    <source>
        <dbReference type="ARBA" id="ARBA00023242"/>
    </source>
</evidence>
<reference evidence="9" key="1">
    <citation type="submission" date="2023-12" db="EMBL/GenBank/DDBJ databases">
        <title>Genome assembly of Anisodus tanguticus.</title>
        <authorList>
            <person name="Wang Y.-J."/>
        </authorList>
    </citation>
    <scope>NUCLEOTIDE SEQUENCE</scope>
    <source>
        <strain evidence="9">KB-2021</strain>
        <tissue evidence="9">Leaf</tissue>
    </source>
</reference>
<evidence type="ECO:0000256" key="2">
    <source>
        <dbReference type="ARBA" id="ARBA00023125"/>
    </source>
</evidence>
<keyword evidence="10" id="KW-1185">Reference proteome</keyword>
<dbReference type="AlphaFoldDB" id="A0AAE1UTE2"/>
<keyword evidence="4 5" id="KW-0539">Nucleus</keyword>
<keyword evidence="3 5" id="KW-0371">Homeobox</keyword>
<evidence type="ECO:0000256" key="1">
    <source>
        <dbReference type="ARBA" id="ARBA00004123"/>
    </source>
</evidence>
<dbReference type="SMART" id="SM00389">
    <property type="entry name" value="HOX"/>
    <property type="match status" value="1"/>
</dbReference>
<dbReference type="PANTHER" id="PTHR24329:SF543">
    <property type="entry name" value="FI01017P-RELATED"/>
    <property type="match status" value="1"/>
</dbReference>
<organism evidence="9 10">
    <name type="scientific">Anisodus tanguticus</name>
    <dbReference type="NCBI Taxonomy" id="243964"/>
    <lineage>
        <taxon>Eukaryota</taxon>
        <taxon>Viridiplantae</taxon>
        <taxon>Streptophyta</taxon>
        <taxon>Embryophyta</taxon>
        <taxon>Tracheophyta</taxon>
        <taxon>Spermatophyta</taxon>
        <taxon>Magnoliopsida</taxon>
        <taxon>eudicotyledons</taxon>
        <taxon>Gunneridae</taxon>
        <taxon>Pentapetalae</taxon>
        <taxon>asterids</taxon>
        <taxon>lamiids</taxon>
        <taxon>Solanales</taxon>
        <taxon>Solanaceae</taxon>
        <taxon>Solanoideae</taxon>
        <taxon>Hyoscyameae</taxon>
        <taxon>Anisodus</taxon>
    </lineage>
</organism>
<dbReference type="Pfam" id="PF00046">
    <property type="entry name" value="Homeodomain"/>
    <property type="match status" value="1"/>
</dbReference>
<dbReference type="InterPro" id="IPR012677">
    <property type="entry name" value="Nucleotide-bd_a/b_plait_sf"/>
</dbReference>
<dbReference type="InterPro" id="IPR001356">
    <property type="entry name" value="HD"/>
</dbReference>
<gene>
    <name evidence="9" type="ORF">RND71_043662</name>
</gene>
<keyword evidence="2 5" id="KW-0238">DNA-binding</keyword>
<dbReference type="PROSITE" id="PS00027">
    <property type="entry name" value="HOMEOBOX_1"/>
    <property type="match status" value="1"/>
</dbReference>
<evidence type="ECO:0000313" key="9">
    <source>
        <dbReference type="EMBL" id="KAK4336745.1"/>
    </source>
</evidence>
<dbReference type="Proteomes" id="UP001291623">
    <property type="component" value="Unassembled WGS sequence"/>
</dbReference>
<dbReference type="FunFam" id="1.10.10.60:FF:000679">
    <property type="entry name" value="Homeobox protein aristaless"/>
    <property type="match status" value="1"/>
</dbReference>
<feature type="DNA-binding region" description="Homeobox" evidence="5">
    <location>
        <begin position="263"/>
        <end position="322"/>
    </location>
</feature>
<dbReference type="PROSITE" id="PS50071">
    <property type="entry name" value="HOMEOBOX_2"/>
    <property type="match status" value="1"/>
</dbReference>
<dbReference type="GO" id="GO:0000981">
    <property type="term" value="F:DNA-binding transcription factor activity, RNA polymerase II-specific"/>
    <property type="evidence" value="ECO:0007669"/>
    <property type="project" value="InterPro"/>
</dbReference>
<dbReference type="GO" id="GO:0005634">
    <property type="term" value="C:nucleus"/>
    <property type="evidence" value="ECO:0007669"/>
    <property type="project" value="UniProtKB-SubCell"/>
</dbReference>
<dbReference type="PANTHER" id="PTHR24329">
    <property type="entry name" value="HOMEOBOX PROTEIN ARISTALESS"/>
    <property type="match status" value="1"/>
</dbReference>
<feature type="domain" description="Homeobox" evidence="8">
    <location>
        <begin position="261"/>
        <end position="321"/>
    </location>
</feature>
<sequence length="448" mass="48864">MSYSEEEEELNLWLKMISCLILENTNLKANIKIFCFSNLKGCGSSRTKDGLYQNLSKTILLLKVSRDLIQEKKMNIKFINLTDIAPPHLTQASTLCNSVGTAGTAVTAATALSTNNNSLSSTSLITNGQSNSLPCSTLFIANLGQFVAEQELKGLFSVFPGFCRIKMHSRGGAPVAFAEYTEGICDKSSIPATSLIKKMIKEEEKFSLNLTNETRFINSTTNYLNQPTTSTSLDHSIDGILGERSENDSDIDTEPGISVKRKQRRQRTTFTAIQLEILEKSFEIGQYPDIGTRENLALETGLTESRVQVWFSNRRARSRKHASSNHAGSIHLSNPGSPSSIITTSLTPCPVNVIPKSELNILSSNCSPNGNFVNSNQLTLSNSCALAANSSSQIAKTSSSNVVGISSTRPDFITEKQKSTIAQVTGMTLRGRKRLQVNAYVAKNKLGQ</sequence>
<dbReference type="SUPFAM" id="SSF54928">
    <property type="entry name" value="RNA-binding domain, RBD"/>
    <property type="match status" value="1"/>
</dbReference>
<comment type="subcellular location">
    <subcellularLocation>
        <location evidence="1 5 6">Nucleus</location>
    </subcellularLocation>
</comment>
<feature type="region of interest" description="Disordered" evidence="7">
    <location>
        <begin position="316"/>
        <end position="339"/>
    </location>
</feature>
<dbReference type="Gene3D" id="3.30.70.330">
    <property type="match status" value="1"/>
</dbReference>
<dbReference type="InterPro" id="IPR035979">
    <property type="entry name" value="RBD_domain_sf"/>
</dbReference>
<dbReference type="InterPro" id="IPR050649">
    <property type="entry name" value="Paired_Homeobox_TFs"/>
</dbReference>
<evidence type="ECO:0000256" key="5">
    <source>
        <dbReference type="PROSITE-ProRule" id="PRU00108"/>
    </source>
</evidence>
<dbReference type="CDD" id="cd00086">
    <property type="entry name" value="homeodomain"/>
    <property type="match status" value="1"/>
</dbReference>
<accession>A0AAE1UTE2</accession>
<proteinExistence type="predicted"/>
<dbReference type="GO" id="GO:0000977">
    <property type="term" value="F:RNA polymerase II transcription regulatory region sequence-specific DNA binding"/>
    <property type="evidence" value="ECO:0007669"/>
    <property type="project" value="TreeGrafter"/>
</dbReference>
<dbReference type="InterPro" id="IPR009057">
    <property type="entry name" value="Homeodomain-like_sf"/>
</dbReference>
<evidence type="ECO:0000256" key="6">
    <source>
        <dbReference type="RuleBase" id="RU000682"/>
    </source>
</evidence>
<evidence type="ECO:0000313" key="10">
    <source>
        <dbReference type="Proteomes" id="UP001291623"/>
    </source>
</evidence>
<name>A0AAE1UTE2_9SOLA</name>
<dbReference type="SUPFAM" id="SSF46689">
    <property type="entry name" value="Homeodomain-like"/>
    <property type="match status" value="1"/>
</dbReference>
<evidence type="ECO:0000259" key="8">
    <source>
        <dbReference type="PROSITE" id="PS50071"/>
    </source>
</evidence>
<comment type="caution">
    <text evidence="9">The sequence shown here is derived from an EMBL/GenBank/DDBJ whole genome shotgun (WGS) entry which is preliminary data.</text>
</comment>
<dbReference type="Gene3D" id="1.10.10.60">
    <property type="entry name" value="Homeodomain-like"/>
    <property type="match status" value="1"/>
</dbReference>
<protein>
    <recommendedName>
        <fullName evidence="8">Homeobox domain-containing protein</fullName>
    </recommendedName>
</protein>
<dbReference type="InterPro" id="IPR017970">
    <property type="entry name" value="Homeobox_CS"/>
</dbReference>
<evidence type="ECO:0000256" key="7">
    <source>
        <dbReference type="SAM" id="MobiDB-lite"/>
    </source>
</evidence>
<evidence type="ECO:0000256" key="3">
    <source>
        <dbReference type="ARBA" id="ARBA00023155"/>
    </source>
</evidence>
<dbReference type="EMBL" id="JAVYJV010000098">
    <property type="protein sequence ID" value="KAK4336745.1"/>
    <property type="molecule type" value="Genomic_DNA"/>
</dbReference>